<reference evidence="3" key="1">
    <citation type="submission" date="2017-06" db="EMBL/GenBank/DDBJ databases">
        <title>Genome sequencing of pathogenic and non-pathogenic strains within Bisgaard taxon 40.</title>
        <authorList>
            <person name="Ladner J.T."/>
            <person name="Lovett S.P."/>
            <person name="Koroleva G."/>
            <person name="Lorch J.M."/>
        </authorList>
    </citation>
    <scope>NUCLEOTIDE SEQUENCE</scope>
    <source>
        <strain evidence="3">27576-1-I1</strain>
    </source>
</reference>
<dbReference type="Proteomes" id="UP000955338">
    <property type="component" value="Chromosome"/>
</dbReference>
<dbReference type="GO" id="GO:0042597">
    <property type="term" value="C:periplasmic space"/>
    <property type="evidence" value="ECO:0007669"/>
    <property type="project" value="InterPro"/>
</dbReference>
<dbReference type="RefSeq" id="WP_261920229.1">
    <property type="nucleotide sequence ID" value="NZ_CP022011.1"/>
</dbReference>
<dbReference type="PANTHER" id="PTHR35038:SF5">
    <property type="entry name" value="CYTOCHROME C-TYPE PROTEIN NRFB"/>
    <property type="match status" value="1"/>
</dbReference>
<dbReference type="InterPro" id="IPR051829">
    <property type="entry name" value="Multiheme_Cytochr_ET"/>
</dbReference>
<evidence type="ECO:0000313" key="4">
    <source>
        <dbReference type="Proteomes" id="UP000955338"/>
    </source>
</evidence>
<dbReference type="Gene3D" id="1.10.1130.10">
    <property type="entry name" value="Flavocytochrome C3, Chain A"/>
    <property type="match status" value="1"/>
</dbReference>
<dbReference type="PANTHER" id="PTHR35038">
    <property type="entry name" value="DISSIMILATORY SULFITE REDUCTASE SIRA"/>
    <property type="match status" value="1"/>
</dbReference>
<proteinExistence type="predicted"/>
<dbReference type="SUPFAM" id="SSF48695">
    <property type="entry name" value="Multiheme cytochromes"/>
    <property type="match status" value="1"/>
</dbReference>
<dbReference type="AlphaFoldDB" id="A0A8D4J343"/>
<dbReference type="Pfam" id="PF22678">
    <property type="entry name" value="Cytochrom_c_NrfB-like"/>
    <property type="match status" value="1"/>
</dbReference>
<accession>A0A8D4J343</accession>
<sequence>MRLPSFYYRNILALSWALLGILLLATHVQAFPDMINDENTLTYQPKLEHQRDPNHYCAKCHKFNNQQFHGIHLSKTNPNTGKRINCVSCHGHISENHRRGVKDVMRFHSDIFSNKKPLFTVQEQNQICFSCHNPDQLRQKFWVHDVHAVKLSCANCHTLHSAQDRMKQLNEKQRIKLCVNCHSKLQQLQNLKTEKPLQKDK</sequence>
<dbReference type="EMBL" id="CP022011">
    <property type="protein sequence ID" value="QDJ15258.1"/>
    <property type="molecule type" value="Genomic_DNA"/>
</dbReference>
<evidence type="ECO:0000313" key="3">
    <source>
        <dbReference type="EMBL" id="QDJ15258.1"/>
    </source>
</evidence>
<evidence type="ECO:0000259" key="2">
    <source>
        <dbReference type="Pfam" id="PF22678"/>
    </source>
</evidence>
<protein>
    <submittedName>
        <fullName evidence="3">Cytochrome c nitrite reductase pentaheme subunit</fullName>
    </submittedName>
</protein>
<dbReference type="InterPro" id="IPR053875">
    <property type="entry name" value="Cytochrom_c_NrfB-like_dom"/>
</dbReference>
<dbReference type="InterPro" id="IPR036280">
    <property type="entry name" value="Multihaem_cyt_sf"/>
</dbReference>
<dbReference type="NCBIfam" id="TIGR03146">
    <property type="entry name" value="cyt_nit_nrfB"/>
    <property type="match status" value="1"/>
</dbReference>
<dbReference type="GO" id="GO:0016491">
    <property type="term" value="F:oxidoreductase activity"/>
    <property type="evidence" value="ECO:0007669"/>
    <property type="project" value="TreeGrafter"/>
</dbReference>
<organism evidence="3 4">
    <name type="scientific">Mergibacter septicus</name>
    <dbReference type="NCBI Taxonomy" id="221402"/>
    <lineage>
        <taxon>Bacteria</taxon>
        <taxon>Pseudomonadati</taxon>
        <taxon>Pseudomonadota</taxon>
        <taxon>Gammaproteobacteria</taxon>
        <taxon>Pasteurellales</taxon>
        <taxon>Pasteurellaceae</taxon>
        <taxon>Mergibacter</taxon>
    </lineage>
</organism>
<dbReference type="InterPro" id="IPR017564">
    <property type="entry name" value="Cyt_c_NrfB"/>
</dbReference>
<dbReference type="NCBIfam" id="NF008659">
    <property type="entry name" value="PRK11659.1"/>
    <property type="match status" value="1"/>
</dbReference>
<keyword evidence="1" id="KW-0732">Signal</keyword>
<feature type="domain" description="Cytochrome c-type protein NrfB-like" evidence="2">
    <location>
        <begin position="86"/>
        <end position="181"/>
    </location>
</feature>
<dbReference type="GO" id="GO:0020037">
    <property type="term" value="F:heme binding"/>
    <property type="evidence" value="ECO:0007669"/>
    <property type="project" value="InterPro"/>
</dbReference>
<gene>
    <name evidence="3" type="ORF">CEP48_07405</name>
</gene>
<name>A0A8D4J343_9PAST</name>
<keyword evidence="4" id="KW-1185">Reference proteome</keyword>
<evidence type="ECO:0000256" key="1">
    <source>
        <dbReference type="ARBA" id="ARBA00022729"/>
    </source>
</evidence>